<name>A0AAN9MTU0_PHACN</name>
<proteinExistence type="predicted"/>
<organism evidence="1 2">
    <name type="scientific">Phaseolus coccineus</name>
    <name type="common">Scarlet runner bean</name>
    <name type="synonym">Phaseolus multiflorus</name>
    <dbReference type="NCBI Taxonomy" id="3886"/>
    <lineage>
        <taxon>Eukaryota</taxon>
        <taxon>Viridiplantae</taxon>
        <taxon>Streptophyta</taxon>
        <taxon>Embryophyta</taxon>
        <taxon>Tracheophyta</taxon>
        <taxon>Spermatophyta</taxon>
        <taxon>Magnoliopsida</taxon>
        <taxon>eudicotyledons</taxon>
        <taxon>Gunneridae</taxon>
        <taxon>Pentapetalae</taxon>
        <taxon>rosids</taxon>
        <taxon>fabids</taxon>
        <taxon>Fabales</taxon>
        <taxon>Fabaceae</taxon>
        <taxon>Papilionoideae</taxon>
        <taxon>50 kb inversion clade</taxon>
        <taxon>NPAAA clade</taxon>
        <taxon>indigoferoid/millettioid clade</taxon>
        <taxon>Phaseoleae</taxon>
        <taxon>Phaseolus</taxon>
    </lineage>
</organism>
<sequence length="72" mass="8387">MDNTISFLSSVFCLLCLHTIKYKHHPYFPALLLGPREVLRIDSALMDKFLRSGEEGVDGVEREWFHEKDYNG</sequence>
<gene>
    <name evidence="1" type="ORF">VNO80_17372</name>
</gene>
<keyword evidence="2" id="KW-1185">Reference proteome</keyword>
<comment type="caution">
    <text evidence="1">The sequence shown here is derived from an EMBL/GenBank/DDBJ whole genome shotgun (WGS) entry which is preliminary data.</text>
</comment>
<evidence type="ECO:0000313" key="1">
    <source>
        <dbReference type="EMBL" id="KAK7358072.1"/>
    </source>
</evidence>
<dbReference type="AlphaFoldDB" id="A0AAN9MTU0"/>
<accession>A0AAN9MTU0</accession>
<dbReference type="EMBL" id="JAYMYR010000006">
    <property type="protein sequence ID" value="KAK7358072.1"/>
    <property type="molecule type" value="Genomic_DNA"/>
</dbReference>
<reference evidence="1 2" key="1">
    <citation type="submission" date="2024-01" db="EMBL/GenBank/DDBJ databases">
        <title>The genomes of 5 underutilized Papilionoideae crops provide insights into root nodulation and disease resistanc.</title>
        <authorList>
            <person name="Jiang F."/>
        </authorList>
    </citation>
    <scope>NUCLEOTIDE SEQUENCE [LARGE SCALE GENOMIC DNA]</scope>
    <source>
        <strain evidence="1">JINMINGXINNONG_FW02</strain>
        <tissue evidence="1">Leaves</tissue>
    </source>
</reference>
<dbReference type="Proteomes" id="UP001374584">
    <property type="component" value="Unassembled WGS sequence"/>
</dbReference>
<protein>
    <submittedName>
        <fullName evidence="1">Uncharacterized protein</fullName>
    </submittedName>
</protein>
<evidence type="ECO:0000313" key="2">
    <source>
        <dbReference type="Proteomes" id="UP001374584"/>
    </source>
</evidence>